<dbReference type="Pfam" id="PF12760">
    <property type="entry name" value="Zn_ribbon_IS1595"/>
    <property type="match status" value="1"/>
</dbReference>
<dbReference type="EMBL" id="CP002542">
    <property type="protein sequence ID" value="AEA42686.1"/>
    <property type="molecule type" value="Genomic_DNA"/>
</dbReference>
<dbReference type="AlphaFoldDB" id="F2IHD1"/>
<organism evidence="2 3">
    <name type="scientific">Fluviicola taffensis (strain DSM 16823 / NCIMB 13979 / RW262)</name>
    <dbReference type="NCBI Taxonomy" id="755732"/>
    <lineage>
        <taxon>Bacteria</taxon>
        <taxon>Pseudomonadati</taxon>
        <taxon>Bacteroidota</taxon>
        <taxon>Flavobacteriia</taxon>
        <taxon>Flavobacteriales</taxon>
        <taxon>Crocinitomicaceae</taxon>
        <taxon>Fluviicola</taxon>
    </lineage>
</organism>
<dbReference type="KEGG" id="fte:Fluta_0682"/>
<dbReference type="PANTHER" id="PTHR47163">
    <property type="entry name" value="DDE_TNP_IS1595 DOMAIN-CONTAINING PROTEIN"/>
    <property type="match status" value="1"/>
</dbReference>
<dbReference type="PANTHER" id="PTHR47163:SF2">
    <property type="entry name" value="SI:DKEY-17M8.2"/>
    <property type="match status" value="1"/>
</dbReference>
<keyword evidence="3" id="KW-1185">Reference proteome</keyword>
<reference evidence="3" key="2">
    <citation type="submission" date="2011-02" db="EMBL/GenBank/DDBJ databases">
        <title>The complete genome of Fluviicola taffensis DSM 16823.</title>
        <authorList>
            <consortium name="US DOE Joint Genome Institute (JGI-PGF)"/>
            <person name="Lucas S."/>
            <person name="Copeland A."/>
            <person name="Lapidus A."/>
            <person name="Bruce D."/>
            <person name="Goodwin L."/>
            <person name="Pitluck S."/>
            <person name="Kyrpides N."/>
            <person name="Mavromatis K."/>
            <person name="Ivanova N."/>
            <person name="Mikhailova N."/>
            <person name="Pagani I."/>
            <person name="Chertkov O."/>
            <person name="Detter J.C."/>
            <person name="Han C."/>
            <person name="Tapia R."/>
            <person name="Land M."/>
            <person name="Hauser L."/>
            <person name="Markowitz V."/>
            <person name="Cheng J.-F."/>
            <person name="Hugenholtz P."/>
            <person name="Woyke T."/>
            <person name="Wu D."/>
            <person name="Tindall B."/>
            <person name="Pomrenke H.G."/>
            <person name="Brambilla E."/>
            <person name="Klenk H.-P."/>
            <person name="Eisen J.A."/>
        </authorList>
    </citation>
    <scope>NUCLEOTIDE SEQUENCE [LARGE SCALE GENOMIC DNA]</scope>
    <source>
        <strain evidence="3">DSM 16823 / RW262 / RW262</strain>
    </source>
</reference>
<dbReference type="InterPro" id="IPR053164">
    <property type="entry name" value="IS1016-like_transposase"/>
</dbReference>
<dbReference type="SMART" id="SM01126">
    <property type="entry name" value="DDE_Tnp_IS1595"/>
    <property type="match status" value="1"/>
</dbReference>
<dbReference type="HOGENOM" id="CLU_044348_1_2_10"/>
<reference evidence="2 3" key="1">
    <citation type="journal article" date="2011" name="Stand. Genomic Sci.">
        <title>Complete genome sequence of the gliding freshwater bacterium Fluviicola taffensis type strain (RW262).</title>
        <authorList>
            <person name="Woyke T."/>
            <person name="Chertkov O."/>
            <person name="Lapidus A."/>
            <person name="Nolan M."/>
            <person name="Lucas S."/>
            <person name="Del Rio T.G."/>
            <person name="Tice H."/>
            <person name="Cheng J.F."/>
            <person name="Tapia R."/>
            <person name="Han C."/>
            <person name="Goodwin L."/>
            <person name="Pitluck S."/>
            <person name="Liolios K."/>
            <person name="Pagani I."/>
            <person name="Ivanova N."/>
            <person name="Huntemann M."/>
            <person name="Mavromatis K."/>
            <person name="Mikhailova N."/>
            <person name="Pati A."/>
            <person name="Chen A."/>
            <person name="Palaniappan K."/>
            <person name="Land M."/>
            <person name="Hauser L."/>
            <person name="Brambilla E.M."/>
            <person name="Rohde M."/>
            <person name="Mwirichia R."/>
            <person name="Sikorski J."/>
            <person name="Tindall B.J."/>
            <person name="Goker M."/>
            <person name="Bristow J."/>
            <person name="Eisen J.A."/>
            <person name="Markowitz V."/>
            <person name="Hugenholtz P."/>
            <person name="Klenk H.P."/>
            <person name="Kyrpides N.C."/>
        </authorList>
    </citation>
    <scope>NUCLEOTIDE SEQUENCE [LARGE SCALE GENOMIC DNA]</scope>
    <source>
        <strain evidence="3">DSM 16823 / RW262 / RW262</strain>
    </source>
</reference>
<gene>
    <name evidence="2" type="ordered locus">Fluta_0682</name>
</gene>
<name>F2IHD1_FLUTR</name>
<evidence type="ECO:0000313" key="3">
    <source>
        <dbReference type="Proteomes" id="UP000007463"/>
    </source>
</evidence>
<dbReference type="Proteomes" id="UP000007463">
    <property type="component" value="Chromosome"/>
</dbReference>
<accession>F2IHD1</accession>
<dbReference type="eggNOG" id="COG3677">
    <property type="taxonomic scope" value="Bacteria"/>
</dbReference>
<dbReference type="Pfam" id="PF12762">
    <property type="entry name" value="DDE_Tnp_IS1595"/>
    <property type="match status" value="1"/>
</dbReference>
<sequence>MEGFSSLYQLLDYFSTENVCEEYLAFTRWGENPECPYCNSKRVNSLKGKTKRYKCYGCRKQFSVRVGTIFHNSKLPLRKWFIAIHLCASSKGISSHQLARELNISQESAWFMLHRIRETFTQSERKLKKRKVEIDETLFGGLEKNKHKDKKTPNNQGRSTKTKAGILGIIERGENKQVYAIHVPRLDGNTIIPIIESKVAKTSTVYTDEYRPYRRLRANYTHKFVNHSQGKYVIADAHTNTIEGFWSMLKKNLVNTYHSISKYHLQRYINEVVFKYNNNQIERFDTVLKKAMHVRLEYQQLIMKK</sequence>
<dbReference type="InterPro" id="IPR024442">
    <property type="entry name" value="Transposase_Zn_ribbon"/>
</dbReference>
<dbReference type="STRING" id="755732.Fluta_0682"/>
<evidence type="ECO:0000259" key="1">
    <source>
        <dbReference type="SMART" id="SM01126"/>
    </source>
</evidence>
<feature type="domain" description="ISXO2-like transposase" evidence="1">
    <location>
        <begin position="126"/>
        <end position="277"/>
    </location>
</feature>
<dbReference type="NCBIfam" id="NF033547">
    <property type="entry name" value="transpos_IS1595"/>
    <property type="match status" value="1"/>
</dbReference>
<dbReference type="RefSeq" id="WP_013685458.1">
    <property type="nucleotide sequence ID" value="NC_015321.1"/>
</dbReference>
<protein>
    <recommendedName>
        <fullName evidence="1">ISXO2-like transposase domain-containing protein</fullName>
    </recommendedName>
</protein>
<proteinExistence type="predicted"/>
<dbReference type="OrthoDB" id="9783459at2"/>
<dbReference type="InterPro" id="IPR024445">
    <property type="entry name" value="Tnp_ISXO2-like"/>
</dbReference>
<evidence type="ECO:0000313" key="2">
    <source>
        <dbReference type="EMBL" id="AEA42686.1"/>
    </source>
</evidence>